<evidence type="ECO:0000256" key="1">
    <source>
        <dbReference type="ARBA" id="ARBA00022737"/>
    </source>
</evidence>
<keyword evidence="1" id="KW-0677">Repeat</keyword>
<evidence type="ECO:0000313" key="5">
    <source>
        <dbReference type="EMBL" id="RHZ14598.1"/>
    </source>
</evidence>
<evidence type="ECO:0000313" key="4">
    <source>
        <dbReference type="EMBL" id="RHY98870.1"/>
    </source>
</evidence>
<dbReference type="PROSITE" id="PS50012">
    <property type="entry name" value="RCC1_3"/>
    <property type="match status" value="3"/>
</dbReference>
<dbReference type="EMBL" id="QUTG01001728">
    <property type="protein sequence ID" value="RHY98870.1"/>
    <property type="molecule type" value="Genomic_DNA"/>
</dbReference>
<dbReference type="Gene3D" id="2.130.10.30">
    <property type="entry name" value="Regulator of chromosome condensation 1/beta-lactamase-inhibitor protein II"/>
    <property type="match status" value="1"/>
</dbReference>
<dbReference type="Pfam" id="PF00415">
    <property type="entry name" value="RCC1"/>
    <property type="match status" value="3"/>
</dbReference>
<evidence type="ECO:0000256" key="2">
    <source>
        <dbReference type="PROSITE-ProRule" id="PRU00235"/>
    </source>
</evidence>
<dbReference type="VEuPathDB" id="FungiDB:H257_15717"/>
<dbReference type="PROSITE" id="PS00626">
    <property type="entry name" value="RCC1_2"/>
    <property type="match status" value="1"/>
</dbReference>
<evidence type="ECO:0000313" key="6">
    <source>
        <dbReference type="Proteomes" id="UP000285430"/>
    </source>
</evidence>
<dbReference type="InterPro" id="IPR009091">
    <property type="entry name" value="RCC1/BLIP-II"/>
</dbReference>
<dbReference type="Proteomes" id="UP000285430">
    <property type="component" value="Unassembled WGS sequence"/>
</dbReference>
<accession>A0A3R6X941</accession>
<name>A0A3R6X941_APHAT</name>
<feature type="repeat" description="RCC1" evidence="2">
    <location>
        <begin position="90"/>
        <end position="138"/>
    </location>
</feature>
<dbReference type="PRINTS" id="PR00633">
    <property type="entry name" value="RCCNDNSATION"/>
</dbReference>
<sequence>MFRHLVRNVALPLSGAVLAASSFAHNKGTAHRVPSKTDGARVFSWGSNGFGQLGQGHEVDLSTPTPIKIDRAAQSVACGGNSSAIVTTEGHVYTFGAGTDGTLGRRNIRTPLPVTSLDGLDVVQVAAGEYHSAALTASGQVYTWGLGKDGQLGLGTNDDRNIPRKLSELDGLHIVQVVCGGGHTVCVSGNVMVLRY</sequence>
<keyword evidence="3" id="KW-0732">Signal</keyword>
<feature type="repeat" description="RCC1" evidence="2">
    <location>
        <begin position="40"/>
        <end position="89"/>
    </location>
</feature>
<proteinExistence type="predicted"/>
<protein>
    <submittedName>
        <fullName evidence="5">Uncharacterized protein</fullName>
    </submittedName>
</protein>
<feature type="repeat" description="RCC1" evidence="2">
    <location>
        <begin position="139"/>
        <end position="190"/>
    </location>
</feature>
<dbReference type="InterPro" id="IPR000408">
    <property type="entry name" value="Reg_chr_condens"/>
</dbReference>
<feature type="signal peptide" evidence="3">
    <location>
        <begin position="1"/>
        <end position="19"/>
    </location>
</feature>
<organism evidence="5 6">
    <name type="scientific">Aphanomyces astaci</name>
    <name type="common">Crayfish plague agent</name>
    <dbReference type="NCBI Taxonomy" id="112090"/>
    <lineage>
        <taxon>Eukaryota</taxon>
        <taxon>Sar</taxon>
        <taxon>Stramenopiles</taxon>
        <taxon>Oomycota</taxon>
        <taxon>Saprolegniomycetes</taxon>
        <taxon>Saprolegniales</taxon>
        <taxon>Verrucalvaceae</taxon>
        <taxon>Aphanomyces</taxon>
    </lineage>
</organism>
<gene>
    <name evidence="4" type="ORF">DYB35_012221</name>
    <name evidence="5" type="ORF">DYB37_012444</name>
</gene>
<evidence type="ECO:0000256" key="3">
    <source>
        <dbReference type="SAM" id="SignalP"/>
    </source>
</evidence>
<dbReference type="SUPFAM" id="SSF50985">
    <property type="entry name" value="RCC1/BLIP-II"/>
    <property type="match status" value="1"/>
</dbReference>
<dbReference type="EMBL" id="QUTH01004284">
    <property type="protein sequence ID" value="RHZ14598.1"/>
    <property type="molecule type" value="Genomic_DNA"/>
</dbReference>
<comment type="caution">
    <text evidence="5">The sequence shown here is derived from an EMBL/GenBank/DDBJ whole genome shotgun (WGS) entry which is preliminary data.</text>
</comment>
<dbReference type="InterPro" id="IPR051625">
    <property type="entry name" value="Signaling_Regulatory_Domain"/>
</dbReference>
<evidence type="ECO:0000313" key="7">
    <source>
        <dbReference type="Proteomes" id="UP000285712"/>
    </source>
</evidence>
<dbReference type="AlphaFoldDB" id="A0A3R6X941"/>
<reference evidence="6 7" key="1">
    <citation type="submission" date="2018-08" db="EMBL/GenBank/DDBJ databases">
        <title>Aphanomyces genome sequencing and annotation.</title>
        <authorList>
            <person name="Minardi D."/>
            <person name="Oidtmann B."/>
            <person name="Van Der Giezen M."/>
            <person name="Studholme D.J."/>
        </authorList>
    </citation>
    <scope>NUCLEOTIDE SEQUENCE [LARGE SCALE GENOMIC DNA]</scope>
    <source>
        <strain evidence="5 6">Da</strain>
        <strain evidence="4 7">Sv</strain>
    </source>
</reference>
<dbReference type="Proteomes" id="UP000285712">
    <property type="component" value="Unassembled WGS sequence"/>
</dbReference>
<feature type="chain" id="PRO_5036092059" evidence="3">
    <location>
        <begin position="20"/>
        <end position="196"/>
    </location>
</feature>
<dbReference type="PANTHER" id="PTHR22872">
    <property type="entry name" value="BTK-BINDING PROTEIN-RELATED"/>
    <property type="match status" value="1"/>
</dbReference>